<dbReference type="InterPro" id="IPR009936">
    <property type="entry name" value="DUF1468"/>
</dbReference>
<dbReference type="STRING" id="640948.SAMN05216238_105216"/>
<proteinExistence type="predicted"/>
<dbReference type="AlphaFoldDB" id="A0A1I1W5G2"/>
<accession>A0A1I1W5G2</accession>
<keyword evidence="1" id="KW-0472">Membrane</keyword>
<keyword evidence="1" id="KW-1133">Transmembrane helix</keyword>
<feature type="transmembrane region" description="Helical" evidence="1">
    <location>
        <begin position="92"/>
        <end position="124"/>
    </location>
</feature>
<dbReference type="Pfam" id="PF07331">
    <property type="entry name" value="TctB"/>
    <property type="match status" value="1"/>
</dbReference>
<evidence type="ECO:0000313" key="4">
    <source>
        <dbReference type="Proteomes" id="UP000199474"/>
    </source>
</evidence>
<dbReference type="OrthoDB" id="5873457at2"/>
<evidence type="ECO:0000259" key="2">
    <source>
        <dbReference type="Pfam" id="PF07331"/>
    </source>
</evidence>
<evidence type="ECO:0000313" key="3">
    <source>
        <dbReference type="EMBL" id="SFD90321.1"/>
    </source>
</evidence>
<feature type="transmembrane region" description="Helical" evidence="1">
    <location>
        <begin position="130"/>
        <end position="154"/>
    </location>
</feature>
<evidence type="ECO:0000256" key="1">
    <source>
        <dbReference type="SAM" id="Phobius"/>
    </source>
</evidence>
<organism evidence="3 4">
    <name type="scientific">Lentibacillus persicus</name>
    <dbReference type="NCBI Taxonomy" id="640948"/>
    <lineage>
        <taxon>Bacteria</taxon>
        <taxon>Bacillati</taxon>
        <taxon>Bacillota</taxon>
        <taxon>Bacilli</taxon>
        <taxon>Bacillales</taxon>
        <taxon>Bacillaceae</taxon>
        <taxon>Lentibacillus</taxon>
    </lineage>
</organism>
<reference evidence="4" key="1">
    <citation type="submission" date="2016-10" db="EMBL/GenBank/DDBJ databases">
        <authorList>
            <person name="Varghese N."/>
            <person name="Submissions S."/>
        </authorList>
    </citation>
    <scope>NUCLEOTIDE SEQUENCE [LARGE SCALE GENOMIC DNA]</scope>
    <source>
        <strain evidence="4">DSM 22530</strain>
    </source>
</reference>
<keyword evidence="1" id="KW-0812">Transmembrane</keyword>
<sequence length="171" mass="19206">MRANYLLSIITIIVSVFFLVAAFLTSEAASSTNIGPMGWPIMILLFTLLMGTLLLLITWVKGRNTDQQDKGYIPSDDEAPENKHFHMKNRHFYILASIALYVLLLPVVGFIVVTPVLFFFLAWLLGMGKILKIVAVTVASNIVFVIIFIYLLGIPFPRGVGIFRSFSFLIY</sequence>
<protein>
    <submittedName>
        <fullName evidence="3">Tripartite tricarboxylate transporter TctB family protein</fullName>
    </submittedName>
</protein>
<dbReference type="Proteomes" id="UP000199474">
    <property type="component" value="Unassembled WGS sequence"/>
</dbReference>
<feature type="domain" description="DUF1468" evidence="2">
    <location>
        <begin position="9"/>
        <end position="157"/>
    </location>
</feature>
<name>A0A1I1W5G2_9BACI</name>
<gene>
    <name evidence="3" type="ORF">SAMN05216238_105216</name>
</gene>
<dbReference type="EMBL" id="FOMR01000005">
    <property type="protein sequence ID" value="SFD90321.1"/>
    <property type="molecule type" value="Genomic_DNA"/>
</dbReference>
<keyword evidence="4" id="KW-1185">Reference proteome</keyword>
<feature type="transmembrane region" description="Helical" evidence="1">
    <location>
        <begin position="38"/>
        <end position="60"/>
    </location>
</feature>